<feature type="compositionally biased region" description="Basic and acidic residues" evidence="1">
    <location>
        <begin position="1109"/>
        <end position="1118"/>
    </location>
</feature>
<feature type="compositionally biased region" description="Low complexity" evidence="1">
    <location>
        <begin position="242"/>
        <end position="257"/>
    </location>
</feature>
<dbReference type="Proteomes" id="UP000319257">
    <property type="component" value="Unassembled WGS sequence"/>
</dbReference>
<dbReference type="Pfam" id="PF00041">
    <property type="entry name" value="fn3"/>
    <property type="match status" value="1"/>
</dbReference>
<reference evidence="4 5" key="1">
    <citation type="submission" date="2019-06" db="EMBL/GenBank/DDBJ databases">
        <title>Draft genome sequence of the filamentous fungus Phialemoniopsis curvata isolated from diesel fuel.</title>
        <authorList>
            <person name="Varaljay V.A."/>
            <person name="Lyon W.J."/>
            <person name="Crouch A.L."/>
            <person name="Drake C.E."/>
            <person name="Hollomon J.M."/>
            <person name="Nadeau L.J."/>
            <person name="Nunn H.S."/>
            <person name="Stevenson B.S."/>
            <person name="Bojanowski C.L."/>
            <person name="Crookes-Goodson W.J."/>
        </authorList>
    </citation>
    <scope>NUCLEOTIDE SEQUENCE [LARGE SCALE GENOMIC DNA]</scope>
    <source>
        <strain evidence="4 5">D216</strain>
    </source>
</reference>
<feature type="compositionally biased region" description="Basic and acidic residues" evidence="1">
    <location>
        <begin position="939"/>
        <end position="970"/>
    </location>
</feature>
<feature type="region of interest" description="Disordered" evidence="1">
    <location>
        <begin position="537"/>
        <end position="564"/>
    </location>
</feature>
<evidence type="ECO:0000256" key="2">
    <source>
        <dbReference type="SAM" id="Phobius"/>
    </source>
</evidence>
<keyword evidence="2" id="KW-0472">Membrane</keyword>
<dbReference type="InterPro" id="IPR013783">
    <property type="entry name" value="Ig-like_fold"/>
</dbReference>
<feature type="region of interest" description="Disordered" evidence="1">
    <location>
        <begin position="1051"/>
        <end position="1157"/>
    </location>
</feature>
<evidence type="ECO:0000313" key="5">
    <source>
        <dbReference type="Proteomes" id="UP000319257"/>
    </source>
</evidence>
<feature type="compositionally biased region" description="Polar residues" evidence="1">
    <location>
        <begin position="767"/>
        <end position="780"/>
    </location>
</feature>
<keyword evidence="2" id="KW-0812">Transmembrane</keyword>
<keyword evidence="2" id="KW-1133">Transmembrane helix</keyword>
<dbReference type="STRING" id="1093900.A0A507B297"/>
<feature type="compositionally biased region" description="Basic and acidic residues" evidence="1">
    <location>
        <begin position="1132"/>
        <end position="1157"/>
    </location>
</feature>
<feature type="compositionally biased region" description="Polar residues" evidence="1">
    <location>
        <begin position="210"/>
        <end position="220"/>
    </location>
</feature>
<keyword evidence="5" id="KW-1185">Reference proteome</keyword>
<feature type="compositionally biased region" description="Basic and acidic residues" evidence="1">
    <location>
        <begin position="986"/>
        <end position="995"/>
    </location>
</feature>
<dbReference type="SUPFAM" id="SSF49265">
    <property type="entry name" value="Fibronectin type III"/>
    <property type="match status" value="1"/>
</dbReference>
<dbReference type="EMBL" id="SKBQ01000014">
    <property type="protein sequence ID" value="TPX17245.1"/>
    <property type="molecule type" value="Genomic_DNA"/>
</dbReference>
<feature type="compositionally biased region" description="Polar residues" evidence="1">
    <location>
        <begin position="925"/>
        <end position="934"/>
    </location>
</feature>
<feature type="region of interest" description="Disordered" evidence="1">
    <location>
        <begin position="337"/>
        <end position="370"/>
    </location>
</feature>
<organism evidence="4 5">
    <name type="scientific">Thyridium curvatum</name>
    <dbReference type="NCBI Taxonomy" id="1093900"/>
    <lineage>
        <taxon>Eukaryota</taxon>
        <taxon>Fungi</taxon>
        <taxon>Dikarya</taxon>
        <taxon>Ascomycota</taxon>
        <taxon>Pezizomycotina</taxon>
        <taxon>Sordariomycetes</taxon>
        <taxon>Sordariomycetidae</taxon>
        <taxon>Thyridiales</taxon>
        <taxon>Thyridiaceae</taxon>
        <taxon>Thyridium</taxon>
    </lineage>
</organism>
<feature type="compositionally biased region" description="Basic and acidic residues" evidence="1">
    <location>
        <begin position="459"/>
        <end position="468"/>
    </location>
</feature>
<comment type="caution">
    <text evidence="4">The sequence shown here is derived from an EMBL/GenBank/DDBJ whole genome shotgun (WGS) entry which is preliminary data.</text>
</comment>
<feature type="transmembrane region" description="Helical" evidence="2">
    <location>
        <begin position="6"/>
        <end position="24"/>
    </location>
</feature>
<feature type="compositionally biased region" description="Polar residues" evidence="1">
    <location>
        <begin position="654"/>
        <end position="664"/>
    </location>
</feature>
<dbReference type="InParanoid" id="A0A507B297"/>
<dbReference type="InterPro" id="IPR003961">
    <property type="entry name" value="FN3_dom"/>
</dbReference>
<feature type="region of interest" description="Disordered" evidence="1">
    <location>
        <begin position="203"/>
        <end position="299"/>
    </location>
</feature>
<evidence type="ECO:0000313" key="4">
    <source>
        <dbReference type="EMBL" id="TPX17245.1"/>
    </source>
</evidence>
<evidence type="ECO:0000259" key="3">
    <source>
        <dbReference type="PROSITE" id="PS50853"/>
    </source>
</evidence>
<feature type="compositionally biased region" description="Polar residues" evidence="1">
    <location>
        <begin position="1015"/>
        <end position="1029"/>
    </location>
</feature>
<feature type="compositionally biased region" description="Acidic residues" evidence="1">
    <location>
        <begin position="887"/>
        <end position="897"/>
    </location>
</feature>
<feature type="transmembrane region" description="Helical" evidence="2">
    <location>
        <begin position="31"/>
        <end position="48"/>
    </location>
</feature>
<dbReference type="Gene3D" id="2.60.40.10">
    <property type="entry name" value="Immunoglobulins"/>
    <property type="match status" value="1"/>
</dbReference>
<name>A0A507B297_9PEZI</name>
<dbReference type="AlphaFoldDB" id="A0A507B297"/>
<protein>
    <recommendedName>
        <fullName evidence="3">Fibronectin type-III domain-containing protein</fullName>
    </recommendedName>
</protein>
<dbReference type="InterPro" id="IPR036116">
    <property type="entry name" value="FN3_sf"/>
</dbReference>
<feature type="region of interest" description="Disordered" evidence="1">
    <location>
        <begin position="627"/>
        <end position="1038"/>
    </location>
</feature>
<dbReference type="OrthoDB" id="5572782at2759"/>
<sequence length="1157" mass="127176">MLWASWTTLVPTLLVSCAVLSWWFSEPKTVHLNLIVAIGCILFCWAVAPELTRDFPASLYAYLRTAIHEYQFDRVLLRNATMIVTSAALLWLLRRAVQTLWKPVPELISILGVEVPDPPDVSLTAIGVDKATVAWTRPQANRPVQKFLIQVNGVNVGESATNQDTFITVSGLKPDHFYNVRVIAVGSNNFQAGSRVIRLRTFGTDGRPQLGTSRLPSSFSAEDLPSRPGDQSDEPTSKGQVTTIATPIPAETTAALAREGSAPSTAGSRRNTINRKHSPSTTSLDRQSIKEEGDDPSEAQMAELNQKYLGLRRETEETAALIAKEEEDNKRLLDELEAEKKGRRREQKKKEEQTEKLKREQGTTDRTMRNALQRKAQKEKLLKERQAELAKYHDNVAKWEKGIVDMRKEQESYVEQKDVLEEERNEKVESLREANQDLQQECARLEQELKERRQQVKELEDARKKLPGGEEDSETREKNLELRRDWQRREMGYREMIIHENRREIHLDRHINALSAQLQQIPQSTFGMYNQANSSGIDFDSASHNQIKRRSHNSNSLSNANVSSPPQLFSMAELPTFNTTTRTAAPGFAPGPFMGLSADLQSEAEEAGLRALLGDAPLSPTATSLLPSNIFADDEPPSPTAGKLQISPFIPSISPDNEPQSPASSGPALSILSSPQGSAHNLPFSQRAGDASERGSLRGSLRGPMSSPIAPPGETLPPKFGFLSSLQRTRTGKGIDEGPALGSLKAGQSQSFPRQGDEGEGAKRRISLSSWNMFNRNSTGPELIEGQVSQPSRGFSARSLLPFGTRATSGIFSERDPSSPRPASIASSELPRPSTDSNSIWGPPGDSMGLPKPSRLWSPDNAWSRNPSRRPSIHGSPSALKTNLASAEDEILDDDALLDPQASPSQVGVIGSRPPAGMKALPKSLNPTAPTFMTNLFRPKTDKDKEGGRDKEKSKGKEKSKDRLKEKGKGNDASLTPTLSVDESPSDSRKSRDGYSVHTQTSVSVSESRESLSLDQSLSNTPSESNNGLGYSAKDPENAFRKLFRKDSTSKLSFSQRLRKGKGPGSVTNSEKNMAADRSSIGDMDEGDEIVLGRSYDSVTSSPSLAPSKSKEKVESKLKSSGSWFGIKKKPKEKESLEMERERSVDADAEEDKKSQA</sequence>
<dbReference type="RefSeq" id="XP_030998956.1">
    <property type="nucleotide sequence ID" value="XM_031137655.1"/>
</dbReference>
<gene>
    <name evidence="4" type="ORF">E0L32_003363</name>
</gene>
<feature type="domain" description="Fibronectin type-III" evidence="3">
    <location>
        <begin position="115"/>
        <end position="204"/>
    </location>
</feature>
<proteinExistence type="predicted"/>
<accession>A0A507B297</accession>
<dbReference type="PROSITE" id="PS50853">
    <property type="entry name" value="FN3"/>
    <property type="match status" value="1"/>
</dbReference>
<feature type="compositionally biased region" description="Basic and acidic residues" evidence="1">
    <location>
        <begin position="348"/>
        <end position="368"/>
    </location>
</feature>
<feature type="compositionally biased region" description="Low complexity" evidence="1">
    <location>
        <begin position="553"/>
        <end position="564"/>
    </location>
</feature>
<dbReference type="SMART" id="SM00060">
    <property type="entry name" value="FN3"/>
    <property type="match status" value="1"/>
</dbReference>
<feature type="compositionally biased region" description="Polar residues" evidence="1">
    <location>
        <begin position="262"/>
        <end position="271"/>
    </location>
</feature>
<evidence type="ECO:0000256" key="1">
    <source>
        <dbReference type="SAM" id="MobiDB-lite"/>
    </source>
</evidence>
<dbReference type="GeneID" id="41970810"/>
<feature type="region of interest" description="Disordered" evidence="1">
    <location>
        <begin position="459"/>
        <end position="478"/>
    </location>
</feature>
<feature type="compositionally biased region" description="Polar residues" evidence="1">
    <location>
        <begin position="973"/>
        <end position="983"/>
    </location>
</feature>
<feature type="compositionally biased region" description="Polar residues" evidence="1">
    <location>
        <begin position="1097"/>
        <end position="1107"/>
    </location>
</feature>
<dbReference type="CDD" id="cd00063">
    <property type="entry name" value="FN3"/>
    <property type="match status" value="1"/>
</dbReference>